<dbReference type="Proteomes" id="UP000075903">
    <property type="component" value="Unassembled WGS sequence"/>
</dbReference>
<evidence type="ECO:0000256" key="3">
    <source>
        <dbReference type="SAM" id="SignalP"/>
    </source>
</evidence>
<keyword evidence="5" id="KW-1185">Reference proteome</keyword>
<proteinExistence type="predicted"/>
<protein>
    <recommendedName>
        <fullName evidence="6">Protein sleepless</fullName>
    </recommendedName>
</protein>
<evidence type="ECO:0000313" key="5">
    <source>
        <dbReference type="Proteomes" id="UP000075903"/>
    </source>
</evidence>
<dbReference type="PANTHER" id="PTHR10036:SF3">
    <property type="entry name" value="PROTEIN SLEEPLESS-RELATED"/>
    <property type="match status" value="1"/>
</dbReference>
<dbReference type="KEGG" id="amer:121590806"/>
<dbReference type="GeneID" id="121590806"/>
<evidence type="ECO:0000256" key="2">
    <source>
        <dbReference type="ARBA" id="ARBA00023157"/>
    </source>
</evidence>
<dbReference type="EnsemblMetazoa" id="AMEM006973-RA">
    <property type="protein sequence ID" value="AMEM006973-PA"/>
    <property type="gene ID" value="AMEM006973"/>
</dbReference>
<accession>A0A182V0V0</accession>
<reference evidence="4" key="1">
    <citation type="submission" date="2020-05" db="UniProtKB">
        <authorList>
            <consortium name="EnsemblMetazoa"/>
        </authorList>
    </citation>
    <scope>IDENTIFICATION</scope>
    <source>
        <strain evidence="4">MAF</strain>
    </source>
</reference>
<keyword evidence="1 3" id="KW-0732">Signal</keyword>
<evidence type="ECO:0000313" key="4">
    <source>
        <dbReference type="EnsemblMetazoa" id="AMEM006973-PA"/>
    </source>
</evidence>
<dbReference type="VEuPathDB" id="VectorBase:AMEM006973"/>
<feature type="signal peptide" evidence="3">
    <location>
        <begin position="1"/>
        <end position="27"/>
    </location>
</feature>
<evidence type="ECO:0008006" key="6">
    <source>
        <dbReference type="Google" id="ProtNLM"/>
    </source>
</evidence>
<sequence length="153" mass="16437">MRIVLASPCTILLAAATTLLCFPLAYGLECYTCSTDSSDLDCDNVAVLEKTSCQPFSATNHPVQPVCGYKRLLPTASEAPQRIWRGCAVSGECALLSRQGNEAFSSAFRMSACEECEEDDCNGPKSGATRSQTAWWTVGLLIAVKLTSTKGWV</sequence>
<evidence type="ECO:0000256" key="1">
    <source>
        <dbReference type="ARBA" id="ARBA00022729"/>
    </source>
</evidence>
<dbReference type="RefSeq" id="XP_041766746.1">
    <property type="nucleotide sequence ID" value="XM_041910812.1"/>
</dbReference>
<keyword evidence="2" id="KW-1015">Disulfide bond</keyword>
<name>A0A182V0V0_ANOME</name>
<dbReference type="PANTHER" id="PTHR10036">
    <property type="entry name" value="CD59 GLYCOPROTEIN"/>
    <property type="match status" value="1"/>
</dbReference>
<dbReference type="VEuPathDB" id="VectorBase:AMEM21_003824"/>
<organism evidence="4 5">
    <name type="scientific">Anopheles merus</name>
    <name type="common">Mosquito</name>
    <dbReference type="NCBI Taxonomy" id="30066"/>
    <lineage>
        <taxon>Eukaryota</taxon>
        <taxon>Metazoa</taxon>
        <taxon>Ecdysozoa</taxon>
        <taxon>Arthropoda</taxon>
        <taxon>Hexapoda</taxon>
        <taxon>Insecta</taxon>
        <taxon>Pterygota</taxon>
        <taxon>Neoptera</taxon>
        <taxon>Endopterygota</taxon>
        <taxon>Diptera</taxon>
        <taxon>Nematocera</taxon>
        <taxon>Culicoidea</taxon>
        <taxon>Culicidae</taxon>
        <taxon>Anophelinae</taxon>
        <taxon>Anopheles</taxon>
    </lineage>
</organism>
<dbReference type="AlphaFoldDB" id="A0A182V0V0"/>
<feature type="chain" id="PRO_5008138956" description="Protein sleepless" evidence="3">
    <location>
        <begin position="28"/>
        <end position="153"/>
    </location>
</feature>